<dbReference type="Proteomes" id="UP000255265">
    <property type="component" value="Unassembled WGS sequence"/>
</dbReference>
<dbReference type="InterPro" id="IPR003661">
    <property type="entry name" value="HisK_dim/P_dom"/>
</dbReference>
<evidence type="ECO:0000256" key="8">
    <source>
        <dbReference type="ARBA" id="ARBA00022989"/>
    </source>
</evidence>
<dbReference type="AlphaFoldDB" id="A0A370FHR3"/>
<evidence type="ECO:0000313" key="15">
    <source>
        <dbReference type="Proteomes" id="UP000255265"/>
    </source>
</evidence>
<sequence>MKPVSMLSFRRRLAMVHFAVVSLVMAVVAAVGIWAFSTDLRGDLDDAILALAELESGMLAVAEPGTPAVVHEAARNRGPSYARVDRLVQVVDKDGQVVARSANMGSATLPVPADLRAQLVGGGPLYEDLERFAGEPTRVVSVPVPNRPDLMAVQVAASLEDLNHAVASAGVMMLLLTVVLILALGIAGELLTRRVFNAIDDIVEQARRIGQRNLTSRLPHPGVPDEIGRLVDTLNEMLDRLERGIEAQRNFTADASHELRSPLSRLRAELEIALRRPRDTASYVETLHSALDEVESLTLLVEELLVLARLDAGQERGEMESLSLADLVRETMRRMAPVARQRQVVLTVSEGADVQAVSARVPVQLALTNLIDNAIKYSPQGGAVNVSLLADATAREAIVRVTDDGPGIEPSDLPHLFERFYRGARAREAAAGLGLGLSLAQAVMHAHGARLEAGNAPGGGARFDLRLPMVAAA</sequence>
<dbReference type="InterPro" id="IPR003594">
    <property type="entry name" value="HATPase_dom"/>
</dbReference>
<dbReference type="SUPFAM" id="SSF47384">
    <property type="entry name" value="Homodimeric domain of signal transducing histidine kinase"/>
    <property type="match status" value="1"/>
</dbReference>
<dbReference type="SMART" id="SM00387">
    <property type="entry name" value="HATPase_c"/>
    <property type="match status" value="1"/>
</dbReference>
<dbReference type="InterPro" id="IPR036890">
    <property type="entry name" value="HATPase_C_sf"/>
</dbReference>
<keyword evidence="9" id="KW-0902">Two-component regulatory system</keyword>
<dbReference type="Gene3D" id="6.10.340.10">
    <property type="match status" value="1"/>
</dbReference>
<evidence type="ECO:0000256" key="10">
    <source>
        <dbReference type="ARBA" id="ARBA00023136"/>
    </source>
</evidence>
<keyword evidence="6 11" id="KW-0812">Transmembrane</keyword>
<dbReference type="Pfam" id="PF02518">
    <property type="entry name" value="HATPase_c"/>
    <property type="match status" value="1"/>
</dbReference>
<proteinExistence type="predicted"/>
<feature type="transmembrane region" description="Helical" evidence="11">
    <location>
        <begin position="12"/>
        <end position="36"/>
    </location>
</feature>
<dbReference type="SUPFAM" id="SSF55874">
    <property type="entry name" value="ATPase domain of HSP90 chaperone/DNA topoisomerase II/histidine kinase"/>
    <property type="match status" value="1"/>
</dbReference>
<dbReference type="CDD" id="cd00075">
    <property type="entry name" value="HATPase"/>
    <property type="match status" value="1"/>
</dbReference>
<protein>
    <recommendedName>
        <fullName evidence="3">histidine kinase</fullName>
        <ecNumber evidence="3">2.7.13.3</ecNumber>
    </recommendedName>
</protein>
<evidence type="ECO:0000259" key="12">
    <source>
        <dbReference type="PROSITE" id="PS50109"/>
    </source>
</evidence>
<evidence type="ECO:0000256" key="6">
    <source>
        <dbReference type="ARBA" id="ARBA00022692"/>
    </source>
</evidence>
<dbReference type="GO" id="GO:0000155">
    <property type="term" value="F:phosphorelay sensor kinase activity"/>
    <property type="evidence" value="ECO:0007669"/>
    <property type="project" value="InterPro"/>
</dbReference>
<keyword evidence="10 11" id="KW-0472">Membrane</keyword>
<reference evidence="14 15" key="1">
    <citation type="submission" date="2018-07" db="EMBL/GenBank/DDBJ databases">
        <title>Genomic Encyclopedia of Type Strains, Phase IV (KMG-IV): sequencing the most valuable type-strain genomes for metagenomic binning, comparative biology and taxonomic classification.</title>
        <authorList>
            <person name="Goeker M."/>
        </authorList>
    </citation>
    <scope>NUCLEOTIDE SEQUENCE [LARGE SCALE GENOMIC DNA]</scope>
    <source>
        <strain evidence="14 15">DSM 21352</strain>
    </source>
</reference>
<evidence type="ECO:0000313" key="14">
    <source>
        <dbReference type="EMBL" id="RDI24268.1"/>
    </source>
</evidence>
<keyword evidence="4" id="KW-0597">Phosphoprotein</keyword>
<comment type="catalytic activity">
    <reaction evidence="1">
        <text>ATP + protein L-histidine = ADP + protein N-phospho-L-histidine.</text>
        <dbReference type="EC" id="2.7.13.3"/>
    </reaction>
</comment>
<dbReference type="PANTHER" id="PTHR45436:SF5">
    <property type="entry name" value="SENSOR HISTIDINE KINASE TRCS"/>
    <property type="match status" value="1"/>
</dbReference>
<name>A0A370FHR3_9BURK</name>
<dbReference type="InterPro" id="IPR005467">
    <property type="entry name" value="His_kinase_dom"/>
</dbReference>
<evidence type="ECO:0000256" key="9">
    <source>
        <dbReference type="ARBA" id="ARBA00023012"/>
    </source>
</evidence>
<dbReference type="SUPFAM" id="SSF158472">
    <property type="entry name" value="HAMP domain-like"/>
    <property type="match status" value="1"/>
</dbReference>
<accession>A0A370FHR3</accession>
<feature type="domain" description="HAMP" evidence="13">
    <location>
        <begin position="193"/>
        <end position="246"/>
    </location>
</feature>
<evidence type="ECO:0000256" key="1">
    <source>
        <dbReference type="ARBA" id="ARBA00000085"/>
    </source>
</evidence>
<feature type="transmembrane region" description="Helical" evidence="11">
    <location>
        <begin position="165"/>
        <end position="187"/>
    </location>
</feature>
<comment type="caution">
    <text evidence="14">The sequence shown here is derived from an EMBL/GenBank/DDBJ whole genome shotgun (WGS) entry which is preliminary data.</text>
</comment>
<evidence type="ECO:0000256" key="5">
    <source>
        <dbReference type="ARBA" id="ARBA00022679"/>
    </source>
</evidence>
<keyword evidence="5" id="KW-0808">Transferase</keyword>
<dbReference type="PROSITE" id="PS50109">
    <property type="entry name" value="HIS_KIN"/>
    <property type="match status" value="1"/>
</dbReference>
<dbReference type="Pfam" id="PF00672">
    <property type="entry name" value="HAMP"/>
    <property type="match status" value="1"/>
</dbReference>
<dbReference type="PRINTS" id="PR00344">
    <property type="entry name" value="BCTRLSENSOR"/>
</dbReference>
<dbReference type="Pfam" id="PF00512">
    <property type="entry name" value="HisKA"/>
    <property type="match status" value="1"/>
</dbReference>
<keyword evidence="7 14" id="KW-0418">Kinase</keyword>
<dbReference type="STRING" id="433924.NS331_23505"/>
<dbReference type="InterPro" id="IPR004358">
    <property type="entry name" value="Sig_transdc_His_kin-like_C"/>
</dbReference>
<dbReference type="InterPro" id="IPR050428">
    <property type="entry name" value="TCS_sensor_his_kinase"/>
</dbReference>
<dbReference type="RefSeq" id="WP_342354301.1">
    <property type="nucleotide sequence ID" value="NZ_QQAV01000005.1"/>
</dbReference>
<evidence type="ECO:0000256" key="11">
    <source>
        <dbReference type="SAM" id="Phobius"/>
    </source>
</evidence>
<dbReference type="PANTHER" id="PTHR45436">
    <property type="entry name" value="SENSOR HISTIDINE KINASE YKOH"/>
    <property type="match status" value="1"/>
</dbReference>
<dbReference type="CDD" id="cd00082">
    <property type="entry name" value="HisKA"/>
    <property type="match status" value="1"/>
</dbReference>
<dbReference type="InterPro" id="IPR003660">
    <property type="entry name" value="HAMP_dom"/>
</dbReference>
<dbReference type="SMART" id="SM00388">
    <property type="entry name" value="HisKA"/>
    <property type="match status" value="1"/>
</dbReference>
<dbReference type="GO" id="GO:0005886">
    <property type="term" value="C:plasma membrane"/>
    <property type="evidence" value="ECO:0007669"/>
    <property type="project" value="TreeGrafter"/>
</dbReference>
<dbReference type="Gene3D" id="3.30.565.10">
    <property type="entry name" value="Histidine kinase-like ATPase, C-terminal domain"/>
    <property type="match status" value="1"/>
</dbReference>
<dbReference type="EC" id="2.7.13.3" evidence="3"/>
<dbReference type="InterPro" id="IPR036097">
    <property type="entry name" value="HisK_dim/P_sf"/>
</dbReference>
<dbReference type="SMART" id="SM00304">
    <property type="entry name" value="HAMP"/>
    <property type="match status" value="1"/>
</dbReference>
<evidence type="ECO:0000256" key="2">
    <source>
        <dbReference type="ARBA" id="ARBA00004370"/>
    </source>
</evidence>
<keyword evidence="8 11" id="KW-1133">Transmembrane helix</keyword>
<dbReference type="PROSITE" id="PS50885">
    <property type="entry name" value="HAMP"/>
    <property type="match status" value="1"/>
</dbReference>
<evidence type="ECO:0000256" key="4">
    <source>
        <dbReference type="ARBA" id="ARBA00022553"/>
    </source>
</evidence>
<dbReference type="EMBL" id="QQAV01000005">
    <property type="protein sequence ID" value="RDI24268.1"/>
    <property type="molecule type" value="Genomic_DNA"/>
</dbReference>
<evidence type="ECO:0000256" key="7">
    <source>
        <dbReference type="ARBA" id="ARBA00022777"/>
    </source>
</evidence>
<gene>
    <name evidence="14" type="ORF">DFR41_105183</name>
</gene>
<organism evidence="14 15">
    <name type="scientific">Pseudacidovorax intermedius</name>
    <dbReference type="NCBI Taxonomy" id="433924"/>
    <lineage>
        <taxon>Bacteria</taxon>
        <taxon>Pseudomonadati</taxon>
        <taxon>Pseudomonadota</taxon>
        <taxon>Betaproteobacteria</taxon>
        <taxon>Burkholderiales</taxon>
        <taxon>Comamonadaceae</taxon>
        <taxon>Pseudacidovorax</taxon>
    </lineage>
</organism>
<keyword evidence="15" id="KW-1185">Reference proteome</keyword>
<feature type="domain" description="Histidine kinase" evidence="12">
    <location>
        <begin position="254"/>
        <end position="471"/>
    </location>
</feature>
<evidence type="ECO:0000256" key="3">
    <source>
        <dbReference type="ARBA" id="ARBA00012438"/>
    </source>
</evidence>
<comment type="subcellular location">
    <subcellularLocation>
        <location evidence="2">Membrane</location>
    </subcellularLocation>
</comment>
<dbReference type="CDD" id="cd06225">
    <property type="entry name" value="HAMP"/>
    <property type="match status" value="1"/>
</dbReference>
<dbReference type="Gene3D" id="1.10.287.130">
    <property type="match status" value="1"/>
</dbReference>
<evidence type="ECO:0000259" key="13">
    <source>
        <dbReference type="PROSITE" id="PS50885"/>
    </source>
</evidence>